<dbReference type="SUPFAM" id="SSF81383">
    <property type="entry name" value="F-box domain"/>
    <property type="match status" value="1"/>
</dbReference>
<dbReference type="InterPro" id="IPR036181">
    <property type="entry name" value="MIT_dom_sf"/>
</dbReference>
<organism evidence="10 11">
    <name type="scientific">Meripilus lineatus</name>
    <dbReference type="NCBI Taxonomy" id="2056292"/>
    <lineage>
        <taxon>Eukaryota</taxon>
        <taxon>Fungi</taxon>
        <taxon>Dikarya</taxon>
        <taxon>Basidiomycota</taxon>
        <taxon>Agaricomycotina</taxon>
        <taxon>Agaricomycetes</taxon>
        <taxon>Polyporales</taxon>
        <taxon>Meripilaceae</taxon>
        <taxon>Meripilus</taxon>
    </lineage>
</organism>
<dbReference type="Proteomes" id="UP001212997">
    <property type="component" value="Unassembled WGS sequence"/>
</dbReference>
<comment type="pathway">
    <text evidence="2">Protein modification; protein ubiquitination.</text>
</comment>
<evidence type="ECO:0000313" key="11">
    <source>
        <dbReference type="Proteomes" id="UP001212997"/>
    </source>
</evidence>
<dbReference type="SUPFAM" id="SSF116846">
    <property type="entry name" value="MIT domain"/>
    <property type="match status" value="1"/>
</dbReference>
<evidence type="ECO:0000256" key="4">
    <source>
        <dbReference type="ARBA" id="ARBA00022490"/>
    </source>
</evidence>
<accession>A0AAD5VE65</accession>
<dbReference type="PROSITE" id="PS50181">
    <property type="entry name" value="FBOX"/>
    <property type="match status" value="1"/>
</dbReference>
<keyword evidence="6 7" id="KW-0802">TPR repeat</keyword>
<comment type="caution">
    <text evidence="10">The sequence shown here is derived from an EMBL/GenBank/DDBJ whole genome shotgun (WGS) entry which is preliminary data.</text>
</comment>
<evidence type="ECO:0000256" key="6">
    <source>
        <dbReference type="ARBA" id="ARBA00022803"/>
    </source>
</evidence>
<reference evidence="10" key="1">
    <citation type="submission" date="2022-07" db="EMBL/GenBank/DDBJ databases">
        <title>Genome Sequence of Physisporinus lineatus.</title>
        <authorList>
            <person name="Buettner E."/>
        </authorList>
    </citation>
    <scope>NUCLEOTIDE SEQUENCE</scope>
    <source>
        <strain evidence="10">VT162</strain>
    </source>
</reference>
<evidence type="ECO:0000256" key="1">
    <source>
        <dbReference type="ARBA" id="ARBA00004496"/>
    </source>
</evidence>
<gene>
    <name evidence="10" type="ORF">NLI96_g778</name>
</gene>
<feature type="compositionally biased region" description="Low complexity" evidence="8">
    <location>
        <begin position="86"/>
        <end position="100"/>
    </location>
</feature>
<dbReference type="PANTHER" id="PTHR12874">
    <property type="entry name" value="F-BOX ONLY PROTEIN 48-RELATED"/>
    <property type="match status" value="1"/>
</dbReference>
<dbReference type="GO" id="GO:0031146">
    <property type="term" value="P:SCF-dependent proteasomal ubiquitin-dependent protein catabolic process"/>
    <property type="evidence" value="ECO:0007669"/>
    <property type="project" value="TreeGrafter"/>
</dbReference>
<sequence length="457" mass="51656">MTVDTLAEPEELSRFREQWKQEVQQRKQALLIGDEHLITLKPGPSSQQVHGHIPPLDSSTSKSQEPLARVSKPLAELNKEPTVVVSTPSKPRTRSSTNPPVEFGPKLRAAVEVYHNAVTFEQKGDLDEALRLYMKAFRIDPHVDRAFHLLEAQQQARPHSKKHGKGKSSISGKDVEVLDSGGTPSFKLPESHGVVTGNLVAIIATWPSGLTFEPEDEREGVAISTLPDELLVHVLHYLDTTSLERFGLVNRKSRIVTLDSSLWREFVQTTYKPPQISDEEEPEALAETYVGDFRRVFIEHPRVRLDGVYIAICHYVRRGLSESAWVQVNQLITYHRYLRFYPDGTVLSLLANEGREPQQIIASLKPTLCEKGFFVGTWYLSGSTLHISNLTDSTGSTTRYTFQMILELKSKPLGRWNRLDFRAYDSVEVESGECTPVALKHDRPFWFSKVRSFATEA</sequence>
<comment type="subcellular location">
    <subcellularLocation>
        <location evidence="1">Cytoplasm</location>
    </subcellularLocation>
</comment>
<dbReference type="PROSITE" id="PS50005">
    <property type="entry name" value="TPR"/>
    <property type="match status" value="1"/>
</dbReference>
<dbReference type="InterPro" id="IPR045464">
    <property type="entry name" value="Hrt3/FBXO9_C"/>
</dbReference>
<feature type="repeat" description="TPR" evidence="7">
    <location>
        <begin position="110"/>
        <end position="143"/>
    </location>
</feature>
<evidence type="ECO:0000256" key="7">
    <source>
        <dbReference type="PROSITE-ProRule" id="PRU00339"/>
    </source>
</evidence>
<evidence type="ECO:0000313" key="10">
    <source>
        <dbReference type="EMBL" id="KAJ3491356.1"/>
    </source>
</evidence>
<proteinExistence type="predicted"/>
<dbReference type="AlphaFoldDB" id="A0AAD5VE65"/>
<evidence type="ECO:0000256" key="8">
    <source>
        <dbReference type="SAM" id="MobiDB-lite"/>
    </source>
</evidence>
<feature type="domain" description="F-box" evidence="9">
    <location>
        <begin position="220"/>
        <end position="266"/>
    </location>
</feature>
<dbReference type="PANTHER" id="PTHR12874:SF9">
    <property type="entry name" value="F-BOX ONLY PROTEIN 48"/>
    <property type="match status" value="1"/>
</dbReference>
<dbReference type="InterPro" id="IPR036047">
    <property type="entry name" value="F-box-like_dom_sf"/>
</dbReference>
<feature type="region of interest" description="Disordered" evidence="8">
    <location>
        <begin position="37"/>
        <end position="103"/>
    </location>
</feature>
<dbReference type="GO" id="GO:0019005">
    <property type="term" value="C:SCF ubiquitin ligase complex"/>
    <property type="evidence" value="ECO:0007669"/>
    <property type="project" value="TreeGrafter"/>
</dbReference>
<protein>
    <recommendedName>
        <fullName evidence="3">F-box only protein 9</fullName>
    </recommendedName>
</protein>
<dbReference type="InterPro" id="IPR019734">
    <property type="entry name" value="TPR_rpt"/>
</dbReference>
<dbReference type="GO" id="GO:0005737">
    <property type="term" value="C:cytoplasm"/>
    <property type="evidence" value="ECO:0007669"/>
    <property type="project" value="UniProtKB-SubCell"/>
</dbReference>
<keyword evidence="5" id="KW-0833">Ubl conjugation pathway</keyword>
<name>A0AAD5VE65_9APHY</name>
<evidence type="ECO:0000259" key="9">
    <source>
        <dbReference type="PROSITE" id="PS50181"/>
    </source>
</evidence>
<dbReference type="EMBL" id="JANAWD010000013">
    <property type="protein sequence ID" value="KAJ3491356.1"/>
    <property type="molecule type" value="Genomic_DNA"/>
</dbReference>
<evidence type="ECO:0000256" key="5">
    <source>
        <dbReference type="ARBA" id="ARBA00022786"/>
    </source>
</evidence>
<evidence type="ECO:0000256" key="3">
    <source>
        <dbReference type="ARBA" id="ARBA00019775"/>
    </source>
</evidence>
<dbReference type="Pfam" id="PF19270">
    <property type="entry name" value="FBO_C"/>
    <property type="match status" value="1"/>
</dbReference>
<dbReference type="Gene3D" id="1.20.1280.50">
    <property type="match status" value="1"/>
</dbReference>
<feature type="region of interest" description="Disordered" evidence="8">
    <location>
        <begin position="153"/>
        <end position="175"/>
    </location>
</feature>
<evidence type="ECO:0000256" key="2">
    <source>
        <dbReference type="ARBA" id="ARBA00004906"/>
    </source>
</evidence>
<dbReference type="InterPro" id="IPR001810">
    <property type="entry name" value="F-box_dom"/>
</dbReference>
<keyword evidence="11" id="KW-1185">Reference proteome</keyword>
<keyword evidence="4" id="KW-0963">Cytoplasm</keyword>
<dbReference type="Pfam" id="PF12937">
    <property type="entry name" value="F-box-like"/>
    <property type="match status" value="1"/>
</dbReference>